<evidence type="ECO:0000313" key="2">
    <source>
        <dbReference type="EMBL" id="KAF9582335.1"/>
    </source>
</evidence>
<reference evidence="2" key="1">
    <citation type="journal article" date="2020" name="Fungal Divers.">
        <title>Resolving the Mortierellaceae phylogeny through synthesis of multi-gene phylogenetics and phylogenomics.</title>
        <authorList>
            <person name="Vandepol N."/>
            <person name="Liber J."/>
            <person name="Desiro A."/>
            <person name="Na H."/>
            <person name="Kennedy M."/>
            <person name="Barry K."/>
            <person name="Grigoriev I.V."/>
            <person name="Miller A.N."/>
            <person name="O'Donnell K."/>
            <person name="Stajich J.E."/>
            <person name="Bonito G."/>
        </authorList>
    </citation>
    <scope>NUCLEOTIDE SEQUENCE</scope>
    <source>
        <strain evidence="2">KOD1015</strain>
    </source>
</reference>
<accession>A0A9P6FX71</accession>
<keyword evidence="3" id="KW-1185">Reference proteome</keyword>
<evidence type="ECO:0000256" key="1">
    <source>
        <dbReference type="SAM" id="MobiDB-lite"/>
    </source>
</evidence>
<proteinExistence type="predicted"/>
<protein>
    <submittedName>
        <fullName evidence="2">Uncharacterized protein</fullName>
    </submittedName>
</protein>
<dbReference type="OrthoDB" id="2383523at2759"/>
<name>A0A9P6FX71_9FUNG</name>
<sequence length="407" mass="45176">MSAGRLAALEDASQRLAAVDFATPRLYTSLLLENQAIPVRNAKPVEQSLIMANGGEFLKNIKTKEGADEFEATMELATTLNEICQRKDVHSRLEEISQAHTDVLASIRQLSTELTELEGANATSDSQDTPQEENDEISKDILREEGEIFALEQLLGERRELVNQMEKELEELVDMVEKRSSAPTGGSNDAVMEEADGASETEVAAKRLDMEYLDQKIRDQKREETEQIQLYQNLLRERDGLAVLQQEESVVTAESPSSYFEEIAQLWQRASSQDGEETVEILGAKDVYLKLERLLDGLERSQNLIVLLDVIEQIITTLIDNCADPNAQELDPPRSMTVRLLAKGLQLIVAAGGRISLTEFKDKMVQAAEELGGPSASSLGLQVVYRLVAGFLIHIDRSTNPNIVSFT</sequence>
<dbReference type="AlphaFoldDB" id="A0A9P6FX71"/>
<comment type="caution">
    <text evidence="2">The sequence shown here is derived from an EMBL/GenBank/DDBJ whole genome shotgun (WGS) entry which is preliminary data.</text>
</comment>
<dbReference type="Proteomes" id="UP000780801">
    <property type="component" value="Unassembled WGS sequence"/>
</dbReference>
<gene>
    <name evidence="2" type="ORF">BGW38_000329</name>
</gene>
<dbReference type="EMBL" id="JAABOA010001088">
    <property type="protein sequence ID" value="KAF9582335.1"/>
    <property type="molecule type" value="Genomic_DNA"/>
</dbReference>
<organism evidence="2 3">
    <name type="scientific">Lunasporangiospora selenospora</name>
    <dbReference type="NCBI Taxonomy" id="979761"/>
    <lineage>
        <taxon>Eukaryota</taxon>
        <taxon>Fungi</taxon>
        <taxon>Fungi incertae sedis</taxon>
        <taxon>Mucoromycota</taxon>
        <taxon>Mortierellomycotina</taxon>
        <taxon>Mortierellomycetes</taxon>
        <taxon>Mortierellales</taxon>
        <taxon>Mortierellaceae</taxon>
        <taxon>Lunasporangiospora</taxon>
    </lineage>
</organism>
<feature type="region of interest" description="Disordered" evidence="1">
    <location>
        <begin position="178"/>
        <end position="199"/>
    </location>
</feature>
<evidence type="ECO:0000313" key="3">
    <source>
        <dbReference type="Proteomes" id="UP000780801"/>
    </source>
</evidence>